<evidence type="ECO:0000256" key="1">
    <source>
        <dbReference type="SAM" id="MobiDB-lite"/>
    </source>
</evidence>
<evidence type="ECO:0000313" key="2">
    <source>
        <dbReference type="EMBL" id="KIM00017.1"/>
    </source>
</evidence>
<feature type="region of interest" description="Disordered" evidence="1">
    <location>
        <begin position="35"/>
        <end position="54"/>
    </location>
</feature>
<gene>
    <name evidence="2" type="ORF">CCC_02805</name>
</gene>
<dbReference type="AlphaFoldDB" id="A0A0C2V4K4"/>
<name>A0A0C2V4K4_PARME</name>
<feature type="compositionally biased region" description="Polar residues" evidence="1">
    <location>
        <begin position="35"/>
        <end position="49"/>
    </location>
</feature>
<dbReference type="Proteomes" id="UP000031971">
    <property type="component" value="Unassembled WGS sequence"/>
</dbReference>
<reference evidence="2 3" key="1">
    <citation type="submission" date="2015-01" db="EMBL/GenBank/DDBJ databases">
        <title>Genome Sequence of Magnetospirillum magnetotacticum Strain MS-1.</title>
        <authorList>
            <person name="Marinov G.K."/>
            <person name="Smalley M.D."/>
            <person name="DeSalvo G."/>
        </authorList>
    </citation>
    <scope>NUCLEOTIDE SEQUENCE [LARGE SCALE GENOMIC DNA]</scope>
    <source>
        <strain evidence="2 3">MS-1</strain>
    </source>
</reference>
<protein>
    <submittedName>
        <fullName evidence="2">Uncharacterized protein</fullName>
    </submittedName>
</protein>
<dbReference type="EMBL" id="JXSL01000020">
    <property type="protein sequence ID" value="KIM00017.1"/>
    <property type="molecule type" value="Genomic_DNA"/>
</dbReference>
<proteinExistence type="predicted"/>
<keyword evidence="3" id="KW-1185">Reference proteome</keyword>
<accession>A0A0C2V4K4</accession>
<comment type="caution">
    <text evidence="2">The sequence shown here is derived from an EMBL/GenBank/DDBJ whole genome shotgun (WGS) entry which is preliminary data.</text>
</comment>
<organism evidence="2 3">
    <name type="scientific">Paramagnetospirillum magnetotacticum MS-1</name>
    <dbReference type="NCBI Taxonomy" id="272627"/>
    <lineage>
        <taxon>Bacteria</taxon>
        <taxon>Pseudomonadati</taxon>
        <taxon>Pseudomonadota</taxon>
        <taxon>Alphaproteobacteria</taxon>
        <taxon>Rhodospirillales</taxon>
        <taxon>Magnetospirillaceae</taxon>
        <taxon>Paramagnetospirillum</taxon>
    </lineage>
</organism>
<sequence length="66" mass="7268">MHLDQVRHRRNGRNPPEAFAHTLATRIGFSHCRSSSSSWGLTQQISSCPGTARDAPCGAPPYMGRF</sequence>
<dbReference type="STRING" id="272627.CCC_02805"/>
<evidence type="ECO:0000313" key="3">
    <source>
        <dbReference type="Proteomes" id="UP000031971"/>
    </source>
</evidence>